<accession>A0A5C9AQI5</accession>
<name>A0A5C9AQI5_ECOLX</name>
<organism evidence="1 2">
    <name type="scientific">Escherichia coli</name>
    <dbReference type="NCBI Taxonomy" id="562"/>
    <lineage>
        <taxon>Bacteria</taxon>
        <taxon>Pseudomonadati</taxon>
        <taxon>Pseudomonadota</taxon>
        <taxon>Gammaproteobacteria</taxon>
        <taxon>Enterobacterales</taxon>
        <taxon>Enterobacteriaceae</taxon>
        <taxon>Escherichia</taxon>
    </lineage>
</organism>
<proteinExistence type="predicted"/>
<reference evidence="1 2" key="1">
    <citation type="submission" date="2019-08" db="EMBL/GenBank/DDBJ databases">
        <title>Whole genome analysis of cultivated E. coli strains isolated from CD patients and healthy donors.</title>
        <authorList>
            <person name="Siniagina M.N."/>
            <person name="Markelova M.I."/>
            <person name="Laikov A.V."/>
            <person name="Boulygina E.A."/>
            <person name="Khusnutdinova D.R."/>
            <person name="Kharchenko A."/>
            <person name="Grigoryeva T.V."/>
        </authorList>
    </citation>
    <scope>NUCLEOTIDE SEQUENCE [LARGE SCALE GENOMIC DNA]</scope>
    <source>
        <strain evidence="1 2">3_77_5</strain>
    </source>
</reference>
<dbReference type="EMBL" id="VSBS01000071">
    <property type="protein sequence ID" value="TXT03079.1"/>
    <property type="molecule type" value="Genomic_DNA"/>
</dbReference>
<evidence type="ECO:0000313" key="2">
    <source>
        <dbReference type="Proteomes" id="UP000321461"/>
    </source>
</evidence>
<protein>
    <submittedName>
        <fullName evidence="1">Fimbrial protein</fullName>
    </submittedName>
</protein>
<feature type="non-terminal residue" evidence="1">
    <location>
        <position position="33"/>
    </location>
</feature>
<sequence length="33" mass="3762">MKKKTIFQCVILFFSILNIHVGMAGPEQVSMHI</sequence>
<gene>
    <name evidence="1" type="ORF">FWK02_03805</name>
</gene>
<dbReference type="Proteomes" id="UP000321461">
    <property type="component" value="Unassembled WGS sequence"/>
</dbReference>
<comment type="caution">
    <text evidence="1">The sequence shown here is derived from an EMBL/GenBank/DDBJ whole genome shotgun (WGS) entry which is preliminary data.</text>
</comment>
<evidence type="ECO:0000313" key="1">
    <source>
        <dbReference type="EMBL" id="TXT03079.1"/>
    </source>
</evidence>
<dbReference type="AlphaFoldDB" id="A0A5C9AQI5"/>